<proteinExistence type="predicted"/>
<evidence type="ECO:0000313" key="6">
    <source>
        <dbReference type="EMBL" id="CAG8624549.1"/>
    </source>
</evidence>
<dbReference type="Proteomes" id="UP000789901">
    <property type="component" value="Unassembled WGS sequence"/>
</dbReference>
<evidence type="ECO:0000256" key="2">
    <source>
        <dbReference type="ARBA" id="ARBA00022692"/>
    </source>
</evidence>
<dbReference type="EMBL" id="CAJVQB010004019">
    <property type="protein sequence ID" value="CAG8624549.1"/>
    <property type="molecule type" value="Genomic_DNA"/>
</dbReference>
<keyword evidence="3 5" id="KW-1133">Transmembrane helix</keyword>
<comment type="caution">
    <text evidence="6">The sequence shown here is derived from an EMBL/GenBank/DDBJ whole genome shotgun (WGS) entry which is preliminary data.</text>
</comment>
<dbReference type="Pfam" id="PF13520">
    <property type="entry name" value="AA_permease_2"/>
    <property type="match status" value="1"/>
</dbReference>
<organism evidence="6 7">
    <name type="scientific">Gigaspora margarita</name>
    <dbReference type="NCBI Taxonomy" id="4874"/>
    <lineage>
        <taxon>Eukaryota</taxon>
        <taxon>Fungi</taxon>
        <taxon>Fungi incertae sedis</taxon>
        <taxon>Mucoromycota</taxon>
        <taxon>Glomeromycotina</taxon>
        <taxon>Glomeromycetes</taxon>
        <taxon>Diversisporales</taxon>
        <taxon>Gigasporaceae</taxon>
        <taxon>Gigaspora</taxon>
    </lineage>
</organism>
<keyword evidence="7" id="KW-1185">Reference proteome</keyword>
<feature type="transmembrane region" description="Helical" evidence="5">
    <location>
        <begin position="315"/>
        <end position="336"/>
    </location>
</feature>
<evidence type="ECO:0000256" key="3">
    <source>
        <dbReference type="ARBA" id="ARBA00022989"/>
    </source>
</evidence>
<dbReference type="InterPro" id="IPR050598">
    <property type="entry name" value="AminoAcid_Transporter"/>
</dbReference>
<evidence type="ECO:0000256" key="1">
    <source>
        <dbReference type="ARBA" id="ARBA00004141"/>
    </source>
</evidence>
<keyword evidence="4 5" id="KW-0472">Membrane</keyword>
<reference evidence="6 7" key="1">
    <citation type="submission" date="2021-06" db="EMBL/GenBank/DDBJ databases">
        <authorList>
            <person name="Kallberg Y."/>
            <person name="Tangrot J."/>
            <person name="Rosling A."/>
        </authorList>
    </citation>
    <scope>NUCLEOTIDE SEQUENCE [LARGE SCALE GENOMIC DNA]</scope>
    <source>
        <strain evidence="6 7">120-4 pot B 10/14</strain>
    </source>
</reference>
<feature type="transmembrane region" description="Helical" evidence="5">
    <location>
        <begin position="82"/>
        <end position="102"/>
    </location>
</feature>
<evidence type="ECO:0000313" key="7">
    <source>
        <dbReference type="Proteomes" id="UP000789901"/>
    </source>
</evidence>
<evidence type="ECO:0000256" key="4">
    <source>
        <dbReference type="ARBA" id="ARBA00023136"/>
    </source>
</evidence>
<feature type="non-terminal residue" evidence="6">
    <location>
        <position position="374"/>
    </location>
</feature>
<evidence type="ECO:0000256" key="5">
    <source>
        <dbReference type="SAM" id="Phobius"/>
    </source>
</evidence>
<feature type="transmembrane region" description="Helical" evidence="5">
    <location>
        <begin position="190"/>
        <end position="213"/>
    </location>
</feature>
<accession>A0ABN7UNM6</accession>
<feature type="transmembrane region" description="Helical" evidence="5">
    <location>
        <begin position="165"/>
        <end position="184"/>
    </location>
</feature>
<comment type="subcellular location">
    <subcellularLocation>
        <location evidence="1">Membrane</location>
        <topology evidence="1">Multi-pass membrane protein</topology>
    </subcellularLocation>
</comment>
<dbReference type="Gene3D" id="1.20.1740.10">
    <property type="entry name" value="Amino acid/polyamine transporter I"/>
    <property type="match status" value="1"/>
</dbReference>
<sequence>MDEETNEHTANEINFDKILGTTGGVAYNINEIIGSGKRNFSLLALIINLRCENSSPVNIVNIGIFLTPGNVWRLTKSPGITLIFWIIGGLFSFLGSFVYALLSEMLPDGAGELLYLNEAFQKPEKIIAQIFIADAYATSQYILYAIRGESGDYLDPKGYFSKDFIIIRCISIAVLTFITMYHIYSSRLAAHINIIFAAVKISALSVIIIVGLIQLHNVNLKNHWANIFNNTVSDQRTFPEQVGSYGDAMLQVLFTYEDLTDELIEPKLVTTSNIYNVLTNIAYITVVSPEDAVVRDEIIAINFGKALIGDTGKKLISILIAISSCGAVAAMIYRYGSRIIVYGARKELIACQQFCELDEKFNTPKKALLFQLAY</sequence>
<protein>
    <submittedName>
        <fullName evidence="6">3838_t:CDS:1</fullName>
    </submittedName>
</protein>
<gene>
    <name evidence="6" type="ORF">GMARGA_LOCUS8012</name>
</gene>
<dbReference type="PIRSF" id="PIRSF006060">
    <property type="entry name" value="AA_transporter"/>
    <property type="match status" value="1"/>
</dbReference>
<dbReference type="PANTHER" id="PTHR11785">
    <property type="entry name" value="AMINO ACID TRANSPORTER"/>
    <property type="match status" value="1"/>
</dbReference>
<name>A0ABN7UNM6_GIGMA</name>
<keyword evidence="2 5" id="KW-0812">Transmembrane</keyword>
<dbReference type="PANTHER" id="PTHR11785:SF353">
    <property type="entry name" value="METHIONINE TRANSPORTER (EUROFUNG)"/>
    <property type="match status" value="1"/>
</dbReference>
<dbReference type="InterPro" id="IPR002293">
    <property type="entry name" value="AA/rel_permease1"/>
</dbReference>